<accession>A0A7W7B1M7</accession>
<evidence type="ECO:0000256" key="1">
    <source>
        <dbReference type="SAM" id="SignalP"/>
    </source>
</evidence>
<evidence type="ECO:0000313" key="3">
    <source>
        <dbReference type="Proteomes" id="UP000566324"/>
    </source>
</evidence>
<comment type="caution">
    <text evidence="2">The sequence shown here is derived from an EMBL/GenBank/DDBJ whole genome shotgun (WGS) entry which is preliminary data.</text>
</comment>
<proteinExistence type="predicted"/>
<dbReference type="Proteomes" id="UP000566324">
    <property type="component" value="Unassembled WGS sequence"/>
</dbReference>
<organism evidence="2 3">
    <name type="scientific">Sphingosinicella soli</name>
    <dbReference type="NCBI Taxonomy" id="333708"/>
    <lineage>
        <taxon>Bacteria</taxon>
        <taxon>Pseudomonadati</taxon>
        <taxon>Pseudomonadota</taxon>
        <taxon>Alphaproteobacteria</taxon>
        <taxon>Sphingomonadales</taxon>
        <taxon>Sphingosinicellaceae</taxon>
        <taxon>Sphingosinicella</taxon>
    </lineage>
</organism>
<reference evidence="2 3" key="1">
    <citation type="submission" date="2020-08" db="EMBL/GenBank/DDBJ databases">
        <title>Genomic Encyclopedia of Type Strains, Phase IV (KMG-IV): sequencing the most valuable type-strain genomes for metagenomic binning, comparative biology and taxonomic classification.</title>
        <authorList>
            <person name="Goeker M."/>
        </authorList>
    </citation>
    <scope>NUCLEOTIDE SEQUENCE [LARGE SCALE GENOMIC DNA]</scope>
    <source>
        <strain evidence="2 3">DSM 17328</strain>
    </source>
</reference>
<feature type="signal peptide" evidence="1">
    <location>
        <begin position="1"/>
        <end position="19"/>
    </location>
</feature>
<feature type="chain" id="PRO_5030752100" description="DUF4412 domain-containing protein" evidence="1">
    <location>
        <begin position="20"/>
        <end position="237"/>
    </location>
</feature>
<gene>
    <name evidence="2" type="ORF">GGQ98_001976</name>
</gene>
<dbReference type="AlphaFoldDB" id="A0A7W7B1M7"/>
<sequence>MIRAVTCVAAMLLSSAALADQTVVYKGEDGKNLTLEIADSGAVHVAGPVPGQTAVILDGALYLVDTTRAEARVMRISDFAAVVGEAIGPVFKGLFETAAKADPAPNVPLVIEAAGTASVAGFTGERYRVKGLDDQKPDEVVEWIATRDPALAPAGKAMQQFIEATMVLSAPFLGDAAPDMIAQMRQAFALGTPLRAGAKFELVSVKDGAVDPARFKLPAEPISRADLLKEMKAGCPA</sequence>
<evidence type="ECO:0000313" key="2">
    <source>
        <dbReference type="EMBL" id="MBB4632351.1"/>
    </source>
</evidence>
<protein>
    <recommendedName>
        <fullName evidence="4">DUF4412 domain-containing protein</fullName>
    </recommendedName>
</protein>
<evidence type="ECO:0008006" key="4">
    <source>
        <dbReference type="Google" id="ProtNLM"/>
    </source>
</evidence>
<keyword evidence="1" id="KW-0732">Signal</keyword>
<name>A0A7W7B1M7_9SPHN</name>
<dbReference type="RefSeq" id="WP_184068730.1">
    <property type="nucleotide sequence ID" value="NZ_JACHNZ010000020.1"/>
</dbReference>
<dbReference type="EMBL" id="JACHNZ010000020">
    <property type="protein sequence ID" value="MBB4632351.1"/>
    <property type="molecule type" value="Genomic_DNA"/>
</dbReference>
<keyword evidence="3" id="KW-1185">Reference proteome</keyword>